<evidence type="ECO:0000256" key="2">
    <source>
        <dbReference type="ARBA" id="ARBA00023242"/>
    </source>
</evidence>
<dbReference type="AlphaFoldDB" id="A4RQL8"/>
<dbReference type="Gramene" id="ABO94047">
    <property type="protein sequence ID" value="ABO94047"/>
    <property type="gene ID" value="OSTLU_92073"/>
</dbReference>
<dbReference type="RefSeq" id="XP_001415755.1">
    <property type="nucleotide sequence ID" value="XM_001415718.1"/>
</dbReference>
<evidence type="ECO:0000313" key="4">
    <source>
        <dbReference type="Proteomes" id="UP000001568"/>
    </source>
</evidence>
<dbReference type="OMA" id="NHQEYDA"/>
<dbReference type="GeneID" id="4999488"/>
<dbReference type="STRING" id="436017.A4RQL8"/>
<comment type="subcellular location">
    <subcellularLocation>
        <location evidence="1">Nucleus</location>
    </subcellularLocation>
</comment>
<dbReference type="GO" id="GO:0006397">
    <property type="term" value="P:mRNA processing"/>
    <property type="evidence" value="ECO:0007669"/>
    <property type="project" value="InterPro"/>
</dbReference>
<evidence type="ECO:0000313" key="3">
    <source>
        <dbReference type="EMBL" id="ABO94047.1"/>
    </source>
</evidence>
<dbReference type="OrthoDB" id="205166at2759"/>
<name>A4RQL8_OSTLU</name>
<protein>
    <submittedName>
        <fullName evidence="3">Uncharacterized protein</fullName>
    </submittedName>
</protein>
<dbReference type="Pfam" id="PF05615">
    <property type="entry name" value="THOC7"/>
    <property type="match status" value="1"/>
</dbReference>
<gene>
    <name evidence="3" type="ORF">OSTLU_92073</name>
</gene>
<keyword evidence="2" id="KW-0539">Nucleus</keyword>
<dbReference type="InterPro" id="IPR008501">
    <property type="entry name" value="THOC7/Mft1"/>
</dbReference>
<evidence type="ECO:0000256" key="1">
    <source>
        <dbReference type="ARBA" id="ARBA00004123"/>
    </source>
</evidence>
<accession>A4RQL8</accession>
<proteinExistence type="predicted"/>
<dbReference type="GO" id="GO:0000445">
    <property type="term" value="C:THO complex part of transcription export complex"/>
    <property type="evidence" value="ECO:0007669"/>
    <property type="project" value="InterPro"/>
</dbReference>
<keyword evidence="4" id="KW-1185">Reference proteome</keyword>
<dbReference type="EMBL" id="CP000581">
    <property type="protein sequence ID" value="ABO94047.1"/>
    <property type="molecule type" value="Genomic_DNA"/>
</dbReference>
<reference evidence="3 4" key="1">
    <citation type="journal article" date="2007" name="Proc. Natl. Acad. Sci. U.S.A.">
        <title>The tiny eukaryote Ostreococcus provides genomic insights into the paradox of plankton speciation.</title>
        <authorList>
            <person name="Palenik B."/>
            <person name="Grimwood J."/>
            <person name="Aerts A."/>
            <person name="Rouze P."/>
            <person name="Salamov A."/>
            <person name="Putnam N."/>
            <person name="Dupont C."/>
            <person name="Jorgensen R."/>
            <person name="Derelle E."/>
            <person name="Rombauts S."/>
            <person name="Zhou K."/>
            <person name="Otillar R."/>
            <person name="Merchant S.S."/>
            <person name="Podell S."/>
            <person name="Gaasterland T."/>
            <person name="Napoli C."/>
            <person name="Gendler K."/>
            <person name="Manuell A."/>
            <person name="Tai V."/>
            <person name="Vallon O."/>
            <person name="Piganeau G."/>
            <person name="Jancek S."/>
            <person name="Heijde M."/>
            <person name="Jabbari K."/>
            <person name="Bowler C."/>
            <person name="Lohr M."/>
            <person name="Robbens S."/>
            <person name="Werner G."/>
            <person name="Dubchak I."/>
            <person name="Pazour G.J."/>
            <person name="Ren Q."/>
            <person name="Paulsen I."/>
            <person name="Delwiche C."/>
            <person name="Schmutz J."/>
            <person name="Rokhsar D."/>
            <person name="Van de Peer Y."/>
            <person name="Moreau H."/>
            <person name="Grigoriev I.V."/>
        </authorList>
    </citation>
    <scope>NUCLEOTIDE SEQUENCE [LARGE SCALE GENOMIC DNA]</scope>
    <source>
        <strain evidence="3 4">CCE9901</strain>
    </source>
</reference>
<dbReference type="KEGG" id="olu:OSTLU_92073"/>
<sequence>MPPKEQLVITAEEEAIIKQKIIEQTATLQPGKDYPLRKLVKTFFALNDAIDAGGEGLDAAQEAFLTELDTYEFSMGRYSTVVAANRTQMESYDDEEEALAAKTRELKSQDAELKGKLHETVRERAFRTARDEAVRACGEYPSRAESASIAEGLKKAIAEETAHLGELDVAIERKKRCYALLLKVIDDASRA</sequence>
<dbReference type="HOGENOM" id="CLU_076737_0_0_1"/>
<dbReference type="Proteomes" id="UP000001568">
    <property type="component" value="Chromosome 1"/>
</dbReference>
<organism evidence="3 4">
    <name type="scientific">Ostreococcus lucimarinus (strain CCE9901)</name>
    <dbReference type="NCBI Taxonomy" id="436017"/>
    <lineage>
        <taxon>Eukaryota</taxon>
        <taxon>Viridiplantae</taxon>
        <taxon>Chlorophyta</taxon>
        <taxon>Mamiellophyceae</taxon>
        <taxon>Mamiellales</taxon>
        <taxon>Bathycoccaceae</taxon>
        <taxon>Ostreococcus</taxon>
    </lineage>
</organism>